<dbReference type="PANTHER" id="PTHR43130">
    <property type="entry name" value="ARAC-FAMILY TRANSCRIPTIONAL REGULATOR"/>
    <property type="match status" value="1"/>
</dbReference>
<sequence>MATPHPARQAHVPEGAFTYPIEARAPTRWFGFILLRDFTLLAFSSALDPLRVANQLAQKPLYGWVVMSADGQPVRASSGVELGVDGGLDALTDDLELFVCSGNRGTEVASDAVLAAIRRHARFGGQVGGICTGAMTLARAGLLKDKRFTLHWENQPGFIEAFPGLTPARTRFEADGKIRTCSGGSASTEMMLSIIAQDYGQDFAIAVADMCLNDPNLTPGREQRSSIARAIDSRNPKLLHVLRAMYANIEEPLSLEELARDAGVSRRQMERQFTQSLGDPPATIYRNIRLDRAHSLLAETDMSVMEVATACGFNSVSVLTRHFKRRFGTTPFGKRSRR</sequence>
<accession>A0A2V1P2M1</accession>
<keyword evidence="1" id="KW-0805">Transcription regulation</keyword>
<dbReference type="Gene3D" id="1.10.10.60">
    <property type="entry name" value="Homeodomain-like"/>
    <property type="match status" value="1"/>
</dbReference>
<evidence type="ECO:0000256" key="1">
    <source>
        <dbReference type="ARBA" id="ARBA00023015"/>
    </source>
</evidence>
<comment type="caution">
    <text evidence="5">The sequence shown here is derived from an EMBL/GenBank/DDBJ whole genome shotgun (WGS) entry which is preliminary data.</text>
</comment>
<evidence type="ECO:0000313" key="6">
    <source>
        <dbReference type="Proteomes" id="UP000245293"/>
    </source>
</evidence>
<gene>
    <name evidence="5" type="ORF">DFK10_09595</name>
</gene>
<dbReference type="CDD" id="cd03136">
    <property type="entry name" value="GATase1_AraC_ArgR_like"/>
    <property type="match status" value="1"/>
</dbReference>
<evidence type="ECO:0000256" key="2">
    <source>
        <dbReference type="ARBA" id="ARBA00023125"/>
    </source>
</evidence>
<protein>
    <submittedName>
        <fullName evidence="5">GlxA family transcriptional regulator</fullName>
    </submittedName>
</protein>
<keyword evidence="2" id="KW-0238">DNA-binding</keyword>
<evidence type="ECO:0000256" key="3">
    <source>
        <dbReference type="ARBA" id="ARBA00023163"/>
    </source>
</evidence>
<feature type="domain" description="HTH araC/xylS-type" evidence="4">
    <location>
        <begin position="239"/>
        <end position="337"/>
    </location>
</feature>
<dbReference type="InterPro" id="IPR018062">
    <property type="entry name" value="HTH_AraC-typ_CS"/>
</dbReference>
<dbReference type="InterPro" id="IPR029062">
    <property type="entry name" value="Class_I_gatase-like"/>
</dbReference>
<dbReference type="InterPro" id="IPR002818">
    <property type="entry name" value="DJ-1/PfpI"/>
</dbReference>
<dbReference type="Pfam" id="PF12833">
    <property type="entry name" value="HTH_18"/>
    <property type="match status" value="1"/>
</dbReference>
<keyword evidence="3" id="KW-0804">Transcription</keyword>
<dbReference type="InterPro" id="IPR018060">
    <property type="entry name" value="HTH_AraC"/>
</dbReference>
<dbReference type="PANTHER" id="PTHR43130:SF3">
    <property type="entry name" value="HTH-TYPE TRANSCRIPTIONAL REGULATOR RV1931C"/>
    <property type="match status" value="1"/>
</dbReference>
<dbReference type="GO" id="GO:0003700">
    <property type="term" value="F:DNA-binding transcription factor activity"/>
    <property type="evidence" value="ECO:0007669"/>
    <property type="project" value="InterPro"/>
</dbReference>
<dbReference type="InterPro" id="IPR052158">
    <property type="entry name" value="INH-QAR"/>
</dbReference>
<dbReference type="Gene3D" id="3.40.50.880">
    <property type="match status" value="1"/>
</dbReference>
<keyword evidence="6" id="KW-1185">Reference proteome</keyword>
<name>A0A2V1P2M1_9RHOB</name>
<dbReference type="SMART" id="SM00342">
    <property type="entry name" value="HTH_ARAC"/>
    <property type="match status" value="1"/>
</dbReference>
<evidence type="ECO:0000313" key="5">
    <source>
        <dbReference type="EMBL" id="PWG16779.1"/>
    </source>
</evidence>
<evidence type="ECO:0000259" key="4">
    <source>
        <dbReference type="PROSITE" id="PS01124"/>
    </source>
</evidence>
<dbReference type="AlphaFoldDB" id="A0A2V1P2M1"/>
<dbReference type="RefSeq" id="WP_109388816.1">
    <property type="nucleotide sequence ID" value="NZ_QETF01000009.1"/>
</dbReference>
<dbReference type="Proteomes" id="UP000245293">
    <property type="component" value="Unassembled WGS sequence"/>
</dbReference>
<dbReference type="PROSITE" id="PS00041">
    <property type="entry name" value="HTH_ARAC_FAMILY_1"/>
    <property type="match status" value="1"/>
</dbReference>
<dbReference type="SUPFAM" id="SSF46689">
    <property type="entry name" value="Homeodomain-like"/>
    <property type="match status" value="2"/>
</dbReference>
<proteinExistence type="predicted"/>
<dbReference type="InterPro" id="IPR009057">
    <property type="entry name" value="Homeodomain-like_sf"/>
</dbReference>
<dbReference type="PROSITE" id="PS01124">
    <property type="entry name" value="HTH_ARAC_FAMILY_2"/>
    <property type="match status" value="1"/>
</dbReference>
<dbReference type="OrthoDB" id="9793400at2"/>
<dbReference type="Pfam" id="PF01965">
    <property type="entry name" value="DJ-1_PfpI"/>
    <property type="match status" value="1"/>
</dbReference>
<dbReference type="SUPFAM" id="SSF52317">
    <property type="entry name" value="Class I glutamine amidotransferase-like"/>
    <property type="match status" value="1"/>
</dbReference>
<dbReference type="GO" id="GO:0043565">
    <property type="term" value="F:sequence-specific DNA binding"/>
    <property type="evidence" value="ECO:0007669"/>
    <property type="project" value="InterPro"/>
</dbReference>
<dbReference type="EMBL" id="QETF01000009">
    <property type="protein sequence ID" value="PWG16779.1"/>
    <property type="molecule type" value="Genomic_DNA"/>
</dbReference>
<organism evidence="5 6">
    <name type="scientific">Salibaculum griseiflavum</name>
    <dbReference type="NCBI Taxonomy" id="1914409"/>
    <lineage>
        <taxon>Bacteria</taxon>
        <taxon>Pseudomonadati</taxon>
        <taxon>Pseudomonadota</taxon>
        <taxon>Alphaproteobacteria</taxon>
        <taxon>Rhodobacterales</taxon>
        <taxon>Roseobacteraceae</taxon>
        <taxon>Salibaculum</taxon>
    </lineage>
</organism>
<reference evidence="6" key="1">
    <citation type="submission" date="2018-05" db="EMBL/GenBank/DDBJ databases">
        <authorList>
            <person name="Du Z."/>
            <person name="Wang X."/>
        </authorList>
    </citation>
    <scope>NUCLEOTIDE SEQUENCE [LARGE SCALE GENOMIC DNA]</scope>
    <source>
        <strain evidence="6">WDS4C29</strain>
    </source>
</reference>